<dbReference type="RefSeq" id="WP_163385592.1">
    <property type="nucleotide sequence ID" value="NZ_JAUFQS010000013.1"/>
</dbReference>
<evidence type="ECO:0008006" key="4">
    <source>
        <dbReference type="Google" id="ProtNLM"/>
    </source>
</evidence>
<dbReference type="EMBL" id="JAUFQS010000013">
    <property type="protein sequence ID" value="MDN3688887.1"/>
    <property type="molecule type" value="Genomic_DNA"/>
</dbReference>
<evidence type="ECO:0000313" key="3">
    <source>
        <dbReference type="Proteomes" id="UP001236663"/>
    </source>
</evidence>
<proteinExistence type="predicted"/>
<feature type="transmembrane region" description="Helical" evidence="1">
    <location>
        <begin position="82"/>
        <end position="101"/>
    </location>
</feature>
<sequence>MVWLLTVGFIFLVFLITIDKGAYLHSDEFVIIDLGKSILNSESNSSIAWLIELQQPAFLVSYLGVVFQEVVYENIGQFGPRIFSLLGAIAAATSLVGFLIAKGIFKRFVFPLGLIFIFDPLIVQAFTIGRIDGWAMFFCLSSCWVLRETQYFYSRKLIFNFRLLLAGVLASLAILTWPSAIFLYPLIILELFRLARKSWENGGDFNESFSFLLVFIFGGIMSIILFLIPISGQIFSQLDLVKETIDANSHAGSSNVIDIHSIKGNLTELLRILKFSPFVVFFVLISGFKLKQAKIFLAIIVVIAVMAFTLVYINRVQYLIPYFIVAISSMFYKGCDYSFPRILRIGGISILLFWSVGLSLGVRTYLAFEGQYERERALLNHAALSMVGPGEKKVYIPYEFYYSGRSLKWSMYRAYIAQNSTLKLENWKKVLSLVDYVIMHEYSKGFEMETLNEGFVDKGIFHLYDEPPLPFNGITDNEVRIRNLFSIFRKPYGPYRLYTREIKK</sequence>
<gene>
    <name evidence="2" type="ORF">QWZ15_13690</name>
</gene>
<feature type="transmembrane region" description="Helical" evidence="1">
    <location>
        <begin position="209"/>
        <end position="228"/>
    </location>
</feature>
<reference evidence="3" key="1">
    <citation type="journal article" date="2019" name="Int. J. Syst. Evol. Microbiol.">
        <title>The Global Catalogue of Microorganisms (GCM) 10K type strain sequencing project: providing services to taxonomists for standard genome sequencing and annotation.</title>
        <authorList>
            <consortium name="The Broad Institute Genomics Platform"/>
            <consortium name="The Broad Institute Genome Sequencing Center for Infectious Disease"/>
            <person name="Wu L."/>
            <person name="Ma J."/>
        </authorList>
    </citation>
    <scope>NUCLEOTIDE SEQUENCE [LARGE SCALE GENOMIC DNA]</scope>
    <source>
        <strain evidence="3">CECT 7706</strain>
    </source>
</reference>
<evidence type="ECO:0000256" key="1">
    <source>
        <dbReference type="SAM" id="Phobius"/>
    </source>
</evidence>
<name>A0ABT8C9X0_9BACT</name>
<comment type="caution">
    <text evidence="2">The sequence shown here is derived from an EMBL/GenBank/DDBJ whole genome shotgun (WGS) entry which is preliminary data.</text>
</comment>
<feature type="transmembrane region" description="Helical" evidence="1">
    <location>
        <begin position="295"/>
        <end position="313"/>
    </location>
</feature>
<protein>
    <recommendedName>
        <fullName evidence="4">Glycosyltransferase RgtA/B/C/D-like domain-containing protein</fullName>
    </recommendedName>
</protein>
<feature type="transmembrane region" description="Helical" evidence="1">
    <location>
        <begin position="272"/>
        <end position="289"/>
    </location>
</feature>
<organism evidence="2 3">
    <name type="scientific">Cyclobacterium jeungdonense</name>
    <dbReference type="NCBI Taxonomy" id="708087"/>
    <lineage>
        <taxon>Bacteria</taxon>
        <taxon>Pseudomonadati</taxon>
        <taxon>Bacteroidota</taxon>
        <taxon>Cytophagia</taxon>
        <taxon>Cytophagales</taxon>
        <taxon>Cyclobacteriaceae</taxon>
        <taxon>Cyclobacterium</taxon>
    </lineage>
</organism>
<feature type="transmembrane region" description="Helical" evidence="1">
    <location>
        <begin position="165"/>
        <end position="189"/>
    </location>
</feature>
<accession>A0ABT8C9X0</accession>
<evidence type="ECO:0000313" key="2">
    <source>
        <dbReference type="EMBL" id="MDN3688887.1"/>
    </source>
</evidence>
<keyword evidence="3" id="KW-1185">Reference proteome</keyword>
<dbReference type="Proteomes" id="UP001236663">
    <property type="component" value="Unassembled WGS sequence"/>
</dbReference>
<feature type="transmembrane region" description="Helical" evidence="1">
    <location>
        <begin position="345"/>
        <end position="366"/>
    </location>
</feature>
<keyword evidence="1" id="KW-1133">Transmembrane helix</keyword>
<keyword evidence="1" id="KW-0472">Membrane</keyword>
<feature type="transmembrane region" description="Helical" evidence="1">
    <location>
        <begin position="108"/>
        <end position="128"/>
    </location>
</feature>
<keyword evidence="1" id="KW-0812">Transmembrane</keyword>